<keyword evidence="1" id="KW-0812">Transmembrane</keyword>
<gene>
    <name evidence="2" type="ORF">A2908_02195</name>
</gene>
<dbReference type="AlphaFoldDB" id="A0A1G2IFF0"/>
<proteinExistence type="predicted"/>
<comment type="caution">
    <text evidence="2">The sequence shown here is derived from an EMBL/GenBank/DDBJ whole genome shotgun (WGS) entry which is preliminary data.</text>
</comment>
<name>A0A1G2IFF0_9BACT</name>
<dbReference type="SUPFAM" id="SSF103481">
    <property type="entry name" value="Multidrug resistance efflux transporter EmrE"/>
    <property type="match status" value="1"/>
</dbReference>
<sequence>MFVKFIYIILIILAATAVAVGDVLLKKASGYTNFSHFLKSPWIIFAALLYLFSIIVFSYIFFSGVQLINVGIVQLILYALIIVGSGVLFFNEKLTIVKMIGVALGVTAVILMNL</sequence>
<feature type="transmembrane region" description="Helical" evidence="1">
    <location>
        <begin position="96"/>
        <end position="113"/>
    </location>
</feature>
<feature type="transmembrane region" description="Helical" evidence="1">
    <location>
        <begin position="67"/>
        <end position="89"/>
    </location>
</feature>
<evidence type="ECO:0008006" key="4">
    <source>
        <dbReference type="Google" id="ProtNLM"/>
    </source>
</evidence>
<dbReference type="STRING" id="1802214.A2908_02195"/>
<accession>A0A1G2IFF0</accession>
<evidence type="ECO:0000313" key="3">
    <source>
        <dbReference type="Proteomes" id="UP000176774"/>
    </source>
</evidence>
<keyword evidence="1" id="KW-0472">Membrane</keyword>
<reference evidence="2 3" key="1">
    <citation type="journal article" date="2016" name="Nat. Commun.">
        <title>Thousands of microbial genomes shed light on interconnected biogeochemical processes in an aquifer system.</title>
        <authorList>
            <person name="Anantharaman K."/>
            <person name="Brown C.T."/>
            <person name="Hug L.A."/>
            <person name="Sharon I."/>
            <person name="Castelle C.J."/>
            <person name="Probst A.J."/>
            <person name="Thomas B.C."/>
            <person name="Singh A."/>
            <person name="Wilkins M.J."/>
            <person name="Karaoz U."/>
            <person name="Brodie E.L."/>
            <person name="Williams K.H."/>
            <person name="Hubbard S.S."/>
            <person name="Banfield J.F."/>
        </authorList>
    </citation>
    <scope>NUCLEOTIDE SEQUENCE [LARGE SCALE GENOMIC DNA]</scope>
</reference>
<evidence type="ECO:0000256" key="1">
    <source>
        <dbReference type="SAM" id="Phobius"/>
    </source>
</evidence>
<keyword evidence="1" id="KW-1133">Transmembrane helix</keyword>
<dbReference type="EMBL" id="MHPA01000011">
    <property type="protein sequence ID" value="OGZ73495.1"/>
    <property type="molecule type" value="Genomic_DNA"/>
</dbReference>
<evidence type="ECO:0000313" key="2">
    <source>
        <dbReference type="EMBL" id="OGZ73495.1"/>
    </source>
</evidence>
<feature type="transmembrane region" description="Helical" evidence="1">
    <location>
        <begin position="6"/>
        <end position="25"/>
    </location>
</feature>
<organism evidence="2 3">
    <name type="scientific">Candidatus Staskawiczbacteria bacterium RIFCSPLOWO2_01_FULL_38_12b</name>
    <dbReference type="NCBI Taxonomy" id="1802214"/>
    <lineage>
        <taxon>Bacteria</taxon>
        <taxon>Candidatus Staskawicziibacteriota</taxon>
    </lineage>
</organism>
<dbReference type="Gene3D" id="1.10.3730.20">
    <property type="match status" value="1"/>
</dbReference>
<protein>
    <recommendedName>
        <fullName evidence="4">EamA domain-containing protein</fullName>
    </recommendedName>
</protein>
<dbReference type="InterPro" id="IPR037185">
    <property type="entry name" value="EmrE-like"/>
</dbReference>
<feature type="transmembrane region" description="Helical" evidence="1">
    <location>
        <begin position="37"/>
        <end position="61"/>
    </location>
</feature>
<dbReference type="Proteomes" id="UP000176774">
    <property type="component" value="Unassembled WGS sequence"/>
</dbReference>